<dbReference type="RefSeq" id="WP_014556417.1">
    <property type="nucleotide sequence ID" value="NC_017459.1"/>
</dbReference>
<evidence type="ECO:0000313" key="1">
    <source>
        <dbReference type="EMBL" id="CCC40921.1"/>
    </source>
</evidence>
<proteinExistence type="predicted"/>
<dbReference type="AlphaFoldDB" id="G0LJI7"/>
<organism evidence="1 2">
    <name type="scientific">Haloquadratum walsbyi (strain DSM 16854 / JCM 12705 / C23)</name>
    <dbReference type="NCBI Taxonomy" id="768065"/>
    <lineage>
        <taxon>Archaea</taxon>
        <taxon>Methanobacteriati</taxon>
        <taxon>Methanobacteriota</taxon>
        <taxon>Stenosarchaea group</taxon>
        <taxon>Halobacteria</taxon>
        <taxon>Halobacteriales</taxon>
        <taxon>Haloferacaceae</taxon>
        <taxon>Haloquadratum</taxon>
    </lineage>
</organism>
<accession>G0LJI7</accession>
<dbReference type="KEGG" id="hwc:Hqrw_3136"/>
<dbReference type="EMBL" id="FR746099">
    <property type="protein sequence ID" value="CCC40921.1"/>
    <property type="molecule type" value="Genomic_DNA"/>
</dbReference>
<dbReference type="OrthoDB" id="204222at2157"/>
<gene>
    <name evidence="1" type="ordered locus">Hqrw_3136</name>
</gene>
<dbReference type="GeneID" id="12447930"/>
<sequence length="202" mass="22942">MTFSGILPRIKQCAELYQRIFEMHGTDAFQRATIVESLQHDVASSRVREDIHLLTAYGVMKKTDHDTYQLCCHPDEDVDQWQSQIDGQVAEMHNYMINNDARTHTAIRPMEEPVSRNDDSFRSILITCEANIQDHTDIANKLVKQSLVMTDGAVLRSAPTMSTTVQRIADVVSEDAPVEKCDTDVVGKSKDELEFRLFLQPD</sequence>
<reference evidence="1 2" key="1">
    <citation type="journal article" date="2011" name="PLoS ONE">
        <title>Haloquadratum walsbyi: limited diversity in a global pond.</title>
        <authorList>
            <person name="Dyall-Smith M."/>
            <person name="Pfeiffer F."/>
            <person name="Klee K."/>
            <person name="Palm P."/>
            <person name="Gross K."/>
            <person name="Schuster S.C."/>
            <person name="Rampp M."/>
            <person name="Oesterhelt D."/>
        </authorList>
    </citation>
    <scope>NUCLEOTIDE SEQUENCE [LARGE SCALE GENOMIC DNA]</scope>
    <source>
        <strain evidence="2">DSM 16854 / JCM 12705 / C23</strain>
    </source>
</reference>
<name>G0LJI7_HALWC</name>
<evidence type="ECO:0000313" key="2">
    <source>
        <dbReference type="Proteomes" id="UP000007954"/>
    </source>
</evidence>
<dbReference type="Proteomes" id="UP000007954">
    <property type="component" value="Chromosome"/>
</dbReference>
<protein>
    <submittedName>
        <fullName evidence="1">Uncharacterized protein</fullName>
    </submittedName>
</protein>
<dbReference type="HOGENOM" id="CLU_1352105_0_0_2"/>